<feature type="disulfide bond" evidence="1">
    <location>
        <begin position="38"/>
        <end position="45"/>
    </location>
</feature>
<dbReference type="Gene3D" id="2.60.110.10">
    <property type="entry name" value="Thaumatin"/>
    <property type="match status" value="1"/>
</dbReference>
<dbReference type="AlphaFoldDB" id="A0A5C7IB81"/>
<organism evidence="3 4">
    <name type="scientific">Acer yangbiense</name>
    <dbReference type="NCBI Taxonomy" id="1000413"/>
    <lineage>
        <taxon>Eukaryota</taxon>
        <taxon>Viridiplantae</taxon>
        <taxon>Streptophyta</taxon>
        <taxon>Embryophyta</taxon>
        <taxon>Tracheophyta</taxon>
        <taxon>Spermatophyta</taxon>
        <taxon>Magnoliopsida</taxon>
        <taxon>eudicotyledons</taxon>
        <taxon>Gunneridae</taxon>
        <taxon>Pentapetalae</taxon>
        <taxon>rosids</taxon>
        <taxon>malvids</taxon>
        <taxon>Sapindales</taxon>
        <taxon>Sapindaceae</taxon>
        <taxon>Hippocastanoideae</taxon>
        <taxon>Acereae</taxon>
        <taxon>Acer</taxon>
    </lineage>
</organism>
<evidence type="ECO:0000313" key="3">
    <source>
        <dbReference type="EMBL" id="TXG66600.1"/>
    </source>
</evidence>
<reference evidence="4" key="1">
    <citation type="journal article" date="2019" name="Gigascience">
        <title>De novo genome assembly of the endangered Acer yangbiense, a plant species with extremely small populations endemic to Yunnan Province, China.</title>
        <authorList>
            <person name="Yang J."/>
            <person name="Wariss H.M."/>
            <person name="Tao L."/>
            <person name="Zhang R."/>
            <person name="Yun Q."/>
            <person name="Hollingsworth P."/>
            <person name="Dao Z."/>
            <person name="Luo G."/>
            <person name="Guo H."/>
            <person name="Ma Y."/>
            <person name="Sun W."/>
        </authorList>
    </citation>
    <scope>NUCLEOTIDE SEQUENCE [LARGE SCALE GENOMIC DNA]</scope>
    <source>
        <strain evidence="4">cv. Malutang</strain>
    </source>
</reference>
<feature type="chain" id="PRO_5022666795" description="Thaumatin-like protein" evidence="2">
    <location>
        <begin position="28"/>
        <end position="189"/>
    </location>
</feature>
<dbReference type="EMBL" id="VAHF01000003">
    <property type="protein sequence ID" value="TXG66600.1"/>
    <property type="molecule type" value="Genomic_DNA"/>
</dbReference>
<feature type="signal peptide" evidence="2">
    <location>
        <begin position="1"/>
        <end position="27"/>
    </location>
</feature>
<feature type="disulfide bond" evidence="1">
    <location>
        <begin position="107"/>
        <end position="123"/>
    </location>
</feature>
<name>A0A5C7IB81_9ROSI</name>
<dbReference type="PANTHER" id="PTHR31048">
    <property type="entry name" value="OS03G0233200 PROTEIN"/>
    <property type="match status" value="1"/>
</dbReference>
<evidence type="ECO:0000313" key="4">
    <source>
        <dbReference type="Proteomes" id="UP000323000"/>
    </source>
</evidence>
<dbReference type="InterPro" id="IPR037176">
    <property type="entry name" value="Osmotin/thaumatin-like_sf"/>
</dbReference>
<dbReference type="Proteomes" id="UP000323000">
    <property type="component" value="Chromosome 3"/>
</dbReference>
<accession>A0A5C7IB81</accession>
<dbReference type="PIRSF" id="PIRSF002703">
    <property type="entry name" value="Thaumatin"/>
    <property type="match status" value="1"/>
</dbReference>
<proteinExistence type="predicted"/>
<keyword evidence="1" id="KW-1015">Disulfide bond</keyword>
<dbReference type="OrthoDB" id="430315at2759"/>
<dbReference type="InterPro" id="IPR001938">
    <property type="entry name" value="Thaumatin"/>
</dbReference>
<dbReference type="FunFam" id="2.60.110.10:FF:000004">
    <property type="entry name" value="THAUMATIN-LIKE PROTEIN 1"/>
    <property type="match status" value="1"/>
</dbReference>
<feature type="disulfide bond" evidence="1">
    <location>
        <begin position="99"/>
        <end position="160"/>
    </location>
</feature>
<feature type="disulfide bond" evidence="1">
    <location>
        <begin position="94"/>
        <end position="177"/>
    </location>
</feature>
<dbReference type="PRINTS" id="PR00347">
    <property type="entry name" value="THAUMATIN"/>
</dbReference>
<sequence length="189" mass="19616">MGLRWPPSASKTTVLTLFGQELLPVAAEPNYEPRGLNCGSGQVTCNGAGAAPPASLVEFTIAANNGQDFYDISLVDGFNLPVSVTPQGGSGPTCTTSSCSANVNSVCPSELAVKGSDGSTIGCKSACAALNEPQYCCTGEFSTPETCPLTDYWMIFKDQCPQAYSYAYDDSSSTFSCTGGANYAITFCP</sequence>
<feature type="disulfide bond" evidence="1">
    <location>
        <begin position="137"/>
        <end position="147"/>
    </location>
</feature>
<feature type="disulfide bond" evidence="1">
    <location>
        <begin position="127"/>
        <end position="136"/>
    </location>
</feature>
<dbReference type="Pfam" id="PF00314">
    <property type="entry name" value="Thaumatin"/>
    <property type="match status" value="1"/>
</dbReference>
<keyword evidence="2" id="KW-0732">Signal</keyword>
<comment type="caution">
    <text evidence="3">The sequence shown here is derived from an EMBL/GenBank/DDBJ whole genome shotgun (WGS) entry which is preliminary data.</text>
</comment>
<dbReference type="SUPFAM" id="SSF49870">
    <property type="entry name" value="Osmotin, thaumatin-like protein"/>
    <property type="match status" value="1"/>
</dbReference>
<dbReference type="PROSITE" id="PS51367">
    <property type="entry name" value="THAUMATIN_2"/>
    <property type="match status" value="1"/>
</dbReference>
<protein>
    <recommendedName>
        <fullName evidence="5">Thaumatin-like protein</fullName>
    </recommendedName>
</protein>
<evidence type="ECO:0000256" key="1">
    <source>
        <dbReference type="PIRSR" id="PIRSR002703-1"/>
    </source>
</evidence>
<dbReference type="SMART" id="SM00205">
    <property type="entry name" value="THN"/>
    <property type="match status" value="1"/>
</dbReference>
<gene>
    <name evidence="3" type="ORF">EZV62_007875</name>
</gene>
<keyword evidence="4" id="KW-1185">Reference proteome</keyword>
<evidence type="ECO:0008006" key="5">
    <source>
        <dbReference type="Google" id="ProtNLM"/>
    </source>
</evidence>
<evidence type="ECO:0000256" key="2">
    <source>
        <dbReference type="SAM" id="SignalP"/>
    </source>
</evidence>